<dbReference type="Pfam" id="PF08193">
    <property type="entry name" value="INO80_Ies4"/>
    <property type="match status" value="1"/>
</dbReference>
<keyword evidence="3" id="KW-1185">Reference proteome</keyword>
<evidence type="ECO:0000313" key="3">
    <source>
        <dbReference type="Proteomes" id="UP000054342"/>
    </source>
</evidence>
<gene>
    <name evidence="2" type="ORF">PV05_07044</name>
</gene>
<evidence type="ECO:0008006" key="4">
    <source>
        <dbReference type="Google" id="ProtNLM"/>
    </source>
</evidence>
<dbReference type="InterPro" id="IPR013175">
    <property type="entry name" value="INO80_su_Ies4"/>
</dbReference>
<dbReference type="OrthoDB" id="4093188at2759"/>
<protein>
    <recommendedName>
        <fullName evidence="4">INO80 complex subunit Ies4</fullName>
    </recommendedName>
</protein>
<evidence type="ECO:0000256" key="1">
    <source>
        <dbReference type="SAM" id="MobiDB-lite"/>
    </source>
</evidence>
<dbReference type="PANTHER" id="PTHR28061:SF1">
    <property type="entry name" value="INO80 COMPLEX SUBUNIT 4"/>
    <property type="match status" value="1"/>
</dbReference>
<dbReference type="HOGENOM" id="CLU_058488_0_0_1"/>
<accession>A0A0D2F464</accession>
<feature type="compositionally biased region" description="Low complexity" evidence="1">
    <location>
        <begin position="51"/>
        <end position="63"/>
    </location>
</feature>
<dbReference type="GO" id="GO:0031011">
    <property type="term" value="C:Ino80 complex"/>
    <property type="evidence" value="ECO:0007669"/>
    <property type="project" value="InterPro"/>
</dbReference>
<dbReference type="GeneID" id="25328952"/>
<feature type="compositionally biased region" description="Basic residues" evidence="1">
    <location>
        <begin position="124"/>
        <end position="134"/>
    </location>
</feature>
<feature type="compositionally biased region" description="Basic and acidic residues" evidence="1">
    <location>
        <begin position="38"/>
        <end position="49"/>
    </location>
</feature>
<organism evidence="2 3">
    <name type="scientific">Exophiala xenobiotica</name>
    <dbReference type="NCBI Taxonomy" id="348802"/>
    <lineage>
        <taxon>Eukaryota</taxon>
        <taxon>Fungi</taxon>
        <taxon>Dikarya</taxon>
        <taxon>Ascomycota</taxon>
        <taxon>Pezizomycotina</taxon>
        <taxon>Eurotiomycetes</taxon>
        <taxon>Chaetothyriomycetidae</taxon>
        <taxon>Chaetothyriales</taxon>
        <taxon>Herpotrichiellaceae</taxon>
        <taxon>Exophiala</taxon>
    </lineage>
</organism>
<feature type="compositionally biased region" description="Basic and acidic residues" evidence="1">
    <location>
        <begin position="135"/>
        <end position="145"/>
    </location>
</feature>
<feature type="compositionally biased region" description="Pro residues" evidence="1">
    <location>
        <begin position="260"/>
        <end position="271"/>
    </location>
</feature>
<dbReference type="GO" id="GO:0006338">
    <property type="term" value="P:chromatin remodeling"/>
    <property type="evidence" value="ECO:0007669"/>
    <property type="project" value="InterPro"/>
</dbReference>
<reference evidence="2 3" key="1">
    <citation type="submission" date="2015-01" db="EMBL/GenBank/DDBJ databases">
        <title>The Genome Sequence of Exophiala xenobiotica CBS118157.</title>
        <authorList>
            <consortium name="The Broad Institute Genomics Platform"/>
            <person name="Cuomo C."/>
            <person name="de Hoog S."/>
            <person name="Gorbushina A."/>
            <person name="Stielow B."/>
            <person name="Teixiera M."/>
            <person name="Abouelleil A."/>
            <person name="Chapman S.B."/>
            <person name="Priest M."/>
            <person name="Young S.K."/>
            <person name="Wortman J."/>
            <person name="Nusbaum C."/>
            <person name="Birren B."/>
        </authorList>
    </citation>
    <scope>NUCLEOTIDE SEQUENCE [LARGE SCALE GENOMIC DNA]</scope>
    <source>
        <strain evidence="2 3">CBS 118157</strain>
    </source>
</reference>
<dbReference type="RefSeq" id="XP_013315283.1">
    <property type="nucleotide sequence ID" value="XM_013459829.1"/>
</dbReference>
<evidence type="ECO:0000313" key="2">
    <source>
        <dbReference type="EMBL" id="KIW54699.1"/>
    </source>
</evidence>
<feature type="compositionally biased region" description="Low complexity" evidence="1">
    <location>
        <begin position="1"/>
        <end position="16"/>
    </location>
</feature>
<dbReference type="PANTHER" id="PTHR28061">
    <property type="entry name" value="INO EIGHTY SUBUNIT 4"/>
    <property type="match status" value="1"/>
</dbReference>
<dbReference type="EMBL" id="KN847320">
    <property type="protein sequence ID" value="KIW54699.1"/>
    <property type="molecule type" value="Genomic_DNA"/>
</dbReference>
<sequence>MMAVSSSSTPGRSPSARPDKSKKQGKTVILKLSPKLLRRFEEPAPKTEEQSTTSSASSPAPAADDLPTLKVPDVNDNASESNSTPAPNGDASSADASKKRKNPSAGSKRSLGQMAAESNGTPKPRGKPGPKKKPRLDDGTIDHAGGRPSLPAMLGGHRLGPKANQGAINAGLRALDRSGKPCRKWIKKAFSVKSFTGVVWEVPSWKGNERPAMLNGDESSDAKDISQQSSSDIKPNESDTAIDSNAGEQLDPMVMSTPAPSSPVPMPPPPAAIAAQG</sequence>
<dbReference type="Proteomes" id="UP000054342">
    <property type="component" value="Unassembled WGS sequence"/>
</dbReference>
<proteinExistence type="predicted"/>
<dbReference type="AlphaFoldDB" id="A0A0D2F464"/>
<feature type="region of interest" description="Disordered" evidence="1">
    <location>
        <begin position="1"/>
        <end position="162"/>
    </location>
</feature>
<name>A0A0D2F464_9EURO</name>
<dbReference type="STRING" id="348802.A0A0D2F464"/>
<feature type="compositionally biased region" description="Polar residues" evidence="1">
    <location>
        <begin position="225"/>
        <end position="247"/>
    </location>
</feature>
<feature type="region of interest" description="Disordered" evidence="1">
    <location>
        <begin position="205"/>
        <end position="277"/>
    </location>
</feature>
<feature type="compositionally biased region" description="Polar residues" evidence="1">
    <location>
        <begin position="76"/>
        <end position="95"/>
    </location>
</feature>